<gene>
    <name evidence="3" type="ORF">K7432_001507</name>
</gene>
<feature type="domain" description="PH" evidence="2">
    <location>
        <begin position="126"/>
        <end position="224"/>
    </location>
</feature>
<comment type="caution">
    <text evidence="3">The sequence shown here is derived from an EMBL/GenBank/DDBJ whole genome shotgun (WGS) entry which is preliminary data.</text>
</comment>
<keyword evidence="4" id="KW-1185">Reference proteome</keyword>
<dbReference type="Proteomes" id="UP001479436">
    <property type="component" value="Unassembled WGS sequence"/>
</dbReference>
<dbReference type="PROSITE" id="PS50003">
    <property type="entry name" value="PH_DOMAIN"/>
    <property type="match status" value="1"/>
</dbReference>
<dbReference type="SUPFAM" id="SSF50729">
    <property type="entry name" value="PH domain-like"/>
    <property type="match status" value="1"/>
</dbReference>
<dbReference type="Pfam" id="PF00169">
    <property type="entry name" value="PH"/>
    <property type="match status" value="1"/>
</dbReference>
<name>A0ABR2W9K4_9FUNG</name>
<reference evidence="3 4" key="1">
    <citation type="submission" date="2023-04" db="EMBL/GenBank/DDBJ databases">
        <title>Genome of Basidiobolus ranarum AG-B5.</title>
        <authorList>
            <person name="Stajich J.E."/>
            <person name="Carter-House D."/>
            <person name="Gryganskyi A."/>
        </authorList>
    </citation>
    <scope>NUCLEOTIDE SEQUENCE [LARGE SCALE GENOMIC DNA]</scope>
    <source>
        <strain evidence="3 4">AG-B5</strain>
    </source>
</reference>
<dbReference type="SMART" id="SM00233">
    <property type="entry name" value="PH"/>
    <property type="match status" value="1"/>
</dbReference>
<dbReference type="Gene3D" id="2.30.29.30">
    <property type="entry name" value="Pleckstrin-homology domain (PH domain)/Phosphotyrosine-binding domain (PTB)"/>
    <property type="match status" value="1"/>
</dbReference>
<dbReference type="InterPro" id="IPR011993">
    <property type="entry name" value="PH-like_dom_sf"/>
</dbReference>
<organism evidence="3 4">
    <name type="scientific">Basidiobolus ranarum</name>
    <dbReference type="NCBI Taxonomy" id="34480"/>
    <lineage>
        <taxon>Eukaryota</taxon>
        <taxon>Fungi</taxon>
        <taxon>Fungi incertae sedis</taxon>
        <taxon>Zoopagomycota</taxon>
        <taxon>Entomophthoromycotina</taxon>
        <taxon>Basidiobolomycetes</taxon>
        <taxon>Basidiobolales</taxon>
        <taxon>Basidiobolaceae</taxon>
        <taxon>Basidiobolus</taxon>
    </lineage>
</organism>
<accession>A0ABR2W9K4</accession>
<proteinExistence type="predicted"/>
<sequence length="390" mass="44113">MANLSWLKVSFLEKEQQELTTFHAQFIGASKVTCVRCGQNMFVGPQPFKAMKCTGCGMHFLTPLHVSYACDTHKPAITEDFKFEKPLDIGTFLYSHGATFEATFSKVGFVYYKDKPNVTSLIQRPNRKLRGDLKFLGNGWVKALAVLTNTTLRFYDLPSDTSFERHHKLLGQVPLDEVQIGTMSEYKGRHFIIVLSKGSSSVLIQTGSDVLQNWWKDCIAEGSRREFTSFDRATETRSLKSKQMEGFKNRTIRSLRHVHLLTKSSNRTVDKSVLFDNVTFQNNNHSFLSMDSHESFNYYPDLSAAPTFDTDDSFSSETELALDSSPSSDEELGSPPDSNFRPSQEFDEPNPVISTDYECDQELSWEALIDSFPLPPPLTLPLPLPLPTVR</sequence>
<evidence type="ECO:0000313" key="3">
    <source>
        <dbReference type="EMBL" id="KAK9727879.1"/>
    </source>
</evidence>
<dbReference type="InterPro" id="IPR001849">
    <property type="entry name" value="PH_domain"/>
</dbReference>
<evidence type="ECO:0000313" key="4">
    <source>
        <dbReference type="Proteomes" id="UP001479436"/>
    </source>
</evidence>
<feature type="region of interest" description="Disordered" evidence="1">
    <location>
        <begin position="310"/>
        <end position="357"/>
    </location>
</feature>
<evidence type="ECO:0000256" key="1">
    <source>
        <dbReference type="SAM" id="MobiDB-lite"/>
    </source>
</evidence>
<evidence type="ECO:0000259" key="2">
    <source>
        <dbReference type="PROSITE" id="PS50003"/>
    </source>
</evidence>
<protein>
    <recommendedName>
        <fullName evidence="2">PH domain-containing protein</fullName>
    </recommendedName>
</protein>
<dbReference type="EMBL" id="JASJQH010006909">
    <property type="protein sequence ID" value="KAK9727879.1"/>
    <property type="molecule type" value="Genomic_DNA"/>
</dbReference>